<protein>
    <submittedName>
        <fullName evidence="1">Uncharacterized protein</fullName>
    </submittedName>
</protein>
<evidence type="ECO:0000313" key="2">
    <source>
        <dbReference type="Proteomes" id="UP001243375"/>
    </source>
</evidence>
<comment type="caution">
    <text evidence="1">The sequence shown here is derived from an EMBL/GenBank/DDBJ whole genome shotgun (WGS) entry which is preliminary data.</text>
</comment>
<evidence type="ECO:0000313" key="1">
    <source>
        <dbReference type="EMBL" id="KAJ9111783.1"/>
    </source>
</evidence>
<organism evidence="1 2">
    <name type="scientific">Naganishia vaughanmartiniae</name>
    <dbReference type="NCBI Taxonomy" id="1424756"/>
    <lineage>
        <taxon>Eukaryota</taxon>
        <taxon>Fungi</taxon>
        <taxon>Dikarya</taxon>
        <taxon>Basidiomycota</taxon>
        <taxon>Agaricomycotina</taxon>
        <taxon>Tremellomycetes</taxon>
        <taxon>Filobasidiales</taxon>
        <taxon>Filobasidiaceae</taxon>
        <taxon>Naganishia</taxon>
    </lineage>
</organism>
<sequence>MPLFAKKSAEGSATEVQEIRMTDTFERGRAVEVLSKVVQESRRRAKAIIQEELPEYIEHLASLLERAEVDETSPLWKGHLESEHFAKENIRLIAPGDHSEGERALSMALMLRRWARLEVPTVEDGARIDLEDLLTGAAYILSHMRKNWAKVHDPKSKGDKEEANVLY</sequence>
<keyword evidence="2" id="KW-1185">Reference proteome</keyword>
<dbReference type="EMBL" id="JASBWU010000028">
    <property type="protein sequence ID" value="KAJ9111783.1"/>
    <property type="molecule type" value="Genomic_DNA"/>
</dbReference>
<dbReference type="Proteomes" id="UP001243375">
    <property type="component" value="Unassembled WGS sequence"/>
</dbReference>
<gene>
    <name evidence="1" type="ORF">QFC22_006442</name>
</gene>
<reference evidence="1" key="1">
    <citation type="submission" date="2023-04" db="EMBL/GenBank/DDBJ databases">
        <title>Draft Genome sequencing of Naganishia species isolated from polar environments using Oxford Nanopore Technology.</title>
        <authorList>
            <person name="Leo P."/>
            <person name="Venkateswaran K."/>
        </authorList>
    </citation>
    <scope>NUCLEOTIDE SEQUENCE</scope>
    <source>
        <strain evidence="1">MNA-CCFEE 5425</strain>
    </source>
</reference>
<name>A0ACC2WK51_9TREE</name>
<proteinExistence type="predicted"/>
<accession>A0ACC2WK51</accession>